<dbReference type="EMBL" id="CAJPIN010011486">
    <property type="protein sequence ID" value="CAG2060137.1"/>
    <property type="molecule type" value="Genomic_DNA"/>
</dbReference>
<comment type="caution">
    <text evidence="2">The sequence shown here is derived from an EMBL/GenBank/DDBJ whole genome shotgun (WGS) entry which is preliminary data.</text>
</comment>
<evidence type="ECO:0000313" key="2">
    <source>
        <dbReference type="EMBL" id="CAG2060137.1"/>
    </source>
</evidence>
<evidence type="ECO:0008006" key="4">
    <source>
        <dbReference type="Google" id="ProtNLM"/>
    </source>
</evidence>
<feature type="compositionally biased region" description="Polar residues" evidence="1">
    <location>
        <begin position="254"/>
        <end position="272"/>
    </location>
</feature>
<name>A0ABN7P446_TIMPD</name>
<evidence type="ECO:0000256" key="1">
    <source>
        <dbReference type="SAM" id="MobiDB-lite"/>
    </source>
</evidence>
<sequence>MFVQHRDESRIFERGGVTRKSSGLFALLPAPKHMTVKEAKRNLVPNAVSKKPTKTINSSPSTHKPKTTAALINYVDSGDDSDENNDGNFFSLNDDSAPKTEHLLLNETLIGSGTDTLLSTGVEDSTNNVAIDQPLTFCSEFHPSTLSNSNEEWQQQSMSSTEMKNDILLDEEARLCGRRATRDKQAMQIIDVSGDAIMPDPNEWLTKQLTEEQQQKSHSHSHRKNEGPTTQQRRKHQITYLAFQAKENELELKNQWSQNRMSRKQTQSKYGF</sequence>
<dbReference type="Pfam" id="PF10253">
    <property type="entry name" value="PRCC"/>
    <property type="match status" value="1"/>
</dbReference>
<reference evidence="2" key="1">
    <citation type="submission" date="2021-03" db="EMBL/GenBank/DDBJ databases">
        <authorList>
            <person name="Tran Van P."/>
        </authorList>
    </citation>
    <scope>NUCLEOTIDE SEQUENCE</scope>
</reference>
<feature type="region of interest" description="Disordered" evidence="1">
    <location>
        <begin position="142"/>
        <end position="162"/>
    </location>
</feature>
<dbReference type="InterPro" id="IPR018800">
    <property type="entry name" value="PRCC"/>
</dbReference>
<dbReference type="Proteomes" id="UP001153148">
    <property type="component" value="Unassembled WGS sequence"/>
</dbReference>
<proteinExistence type="predicted"/>
<organism evidence="2 3">
    <name type="scientific">Timema podura</name>
    <name type="common">Walking stick</name>
    <dbReference type="NCBI Taxonomy" id="61482"/>
    <lineage>
        <taxon>Eukaryota</taxon>
        <taxon>Metazoa</taxon>
        <taxon>Ecdysozoa</taxon>
        <taxon>Arthropoda</taxon>
        <taxon>Hexapoda</taxon>
        <taxon>Insecta</taxon>
        <taxon>Pterygota</taxon>
        <taxon>Neoptera</taxon>
        <taxon>Polyneoptera</taxon>
        <taxon>Phasmatodea</taxon>
        <taxon>Timematodea</taxon>
        <taxon>Timematoidea</taxon>
        <taxon>Timematidae</taxon>
        <taxon>Timema</taxon>
    </lineage>
</organism>
<dbReference type="PANTHER" id="PTHR13621:SF2">
    <property type="entry name" value="PROLINE-RICH PROTEIN PRCC"/>
    <property type="match status" value="1"/>
</dbReference>
<feature type="region of interest" description="Disordered" evidence="1">
    <location>
        <begin position="210"/>
        <end position="237"/>
    </location>
</feature>
<gene>
    <name evidence="2" type="ORF">TPAB3V08_LOCUS7095</name>
</gene>
<feature type="region of interest" description="Disordered" evidence="1">
    <location>
        <begin position="253"/>
        <end position="272"/>
    </location>
</feature>
<protein>
    <recommendedName>
        <fullName evidence="4">Proline-rich protein PRCC</fullName>
    </recommendedName>
</protein>
<keyword evidence="3" id="KW-1185">Reference proteome</keyword>
<evidence type="ECO:0000313" key="3">
    <source>
        <dbReference type="Proteomes" id="UP001153148"/>
    </source>
</evidence>
<accession>A0ABN7P446</accession>
<dbReference type="PANTHER" id="PTHR13621">
    <property type="entry name" value="PROLINE-RICH PROTEIN PRCC"/>
    <property type="match status" value="1"/>
</dbReference>